<dbReference type="GO" id="GO:0016787">
    <property type="term" value="F:hydrolase activity"/>
    <property type="evidence" value="ECO:0007669"/>
    <property type="project" value="UniProtKB-KW"/>
</dbReference>
<dbReference type="PROSITE" id="PS50830">
    <property type="entry name" value="TNASE_3"/>
    <property type="match status" value="1"/>
</dbReference>
<sequence length="266" mass="29155">MIGISRRQFAIGTGALFAGCTLLPWQASGQDLLAEFVANGRVLDVLSGDRFVLEDGRKVRLAGIEAPRMAFADAAAQPLFATAKTYLQNLLIGKEVIFSDPAPDRFGRLRAHVLLQDGQIWVQGQMLAQGLARVRTWNDDQKRAGEMLALENTARSQKTGIWARGFYAVRSPDAVRAATGSYQIIAGEVVDASQSKKMIYLNFGSDWRRDFTAQTTKKTAKIFAKSGIVLAGLSGANIRVRGTIKYNNGPMLWLNHPAQLEILENS</sequence>
<evidence type="ECO:0000256" key="2">
    <source>
        <dbReference type="ARBA" id="ARBA00022759"/>
    </source>
</evidence>
<reference evidence="5" key="1">
    <citation type="submission" date="2018-06" db="EMBL/GenBank/DDBJ databases">
        <authorList>
            <person name="Zhirakovskaya E."/>
        </authorList>
    </citation>
    <scope>NUCLEOTIDE SEQUENCE</scope>
</reference>
<evidence type="ECO:0000256" key="3">
    <source>
        <dbReference type="ARBA" id="ARBA00022801"/>
    </source>
</evidence>
<dbReference type="PANTHER" id="PTHR12302">
    <property type="entry name" value="EBNA2 BINDING PROTEIN P100"/>
    <property type="match status" value="1"/>
</dbReference>
<dbReference type="EMBL" id="UOEE01000116">
    <property type="protein sequence ID" value="VAV90838.1"/>
    <property type="molecule type" value="Genomic_DNA"/>
</dbReference>
<evidence type="ECO:0000313" key="5">
    <source>
        <dbReference type="EMBL" id="VAV90838.1"/>
    </source>
</evidence>
<dbReference type="PROSITE" id="PS51257">
    <property type="entry name" value="PROKAR_LIPOPROTEIN"/>
    <property type="match status" value="1"/>
</dbReference>
<protein>
    <recommendedName>
        <fullName evidence="4">TNase-like domain-containing protein</fullName>
    </recommendedName>
</protein>
<keyword evidence="2" id="KW-0255">Endonuclease</keyword>
<accession>A0A3B0RRB7</accession>
<dbReference type="InterPro" id="IPR016071">
    <property type="entry name" value="Staphylococal_nuclease_OB-fold"/>
</dbReference>
<feature type="domain" description="TNase-like" evidence="4">
    <location>
        <begin position="36"/>
        <end position="164"/>
    </location>
</feature>
<gene>
    <name evidence="5" type="ORF">MNBD_ALPHA06-667</name>
</gene>
<dbReference type="Pfam" id="PF00565">
    <property type="entry name" value="SNase"/>
    <property type="match status" value="1"/>
</dbReference>
<dbReference type="SMART" id="SM00318">
    <property type="entry name" value="SNc"/>
    <property type="match status" value="1"/>
</dbReference>
<dbReference type="SUPFAM" id="SSF50199">
    <property type="entry name" value="Staphylococcal nuclease"/>
    <property type="match status" value="1"/>
</dbReference>
<evidence type="ECO:0000256" key="1">
    <source>
        <dbReference type="ARBA" id="ARBA00022722"/>
    </source>
</evidence>
<dbReference type="AlphaFoldDB" id="A0A3B0RRB7"/>
<dbReference type="InterPro" id="IPR035437">
    <property type="entry name" value="SNase_OB-fold_sf"/>
</dbReference>
<dbReference type="PANTHER" id="PTHR12302:SF3">
    <property type="entry name" value="SERINE_THREONINE-PROTEIN KINASE 31"/>
    <property type="match status" value="1"/>
</dbReference>
<dbReference type="GO" id="GO:0004519">
    <property type="term" value="F:endonuclease activity"/>
    <property type="evidence" value="ECO:0007669"/>
    <property type="project" value="UniProtKB-KW"/>
</dbReference>
<keyword evidence="3" id="KW-0378">Hydrolase</keyword>
<keyword evidence="1" id="KW-0540">Nuclease</keyword>
<dbReference type="Gene3D" id="2.40.50.90">
    <property type="match status" value="1"/>
</dbReference>
<name>A0A3B0RRB7_9ZZZZ</name>
<proteinExistence type="predicted"/>
<organism evidence="5">
    <name type="scientific">hydrothermal vent metagenome</name>
    <dbReference type="NCBI Taxonomy" id="652676"/>
    <lineage>
        <taxon>unclassified sequences</taxon>
        <taxon>metagenomes</taxon>
        <taxon>ecological metagenomes</taxon>
    </lineage>
</organism>
<evidence type="ECO:0000259" key="4">
    <source>
        <dbReference type="PROSITE" id="PS50830"/>
    </source>
</evidence>